<evidence type="ECO:0000313" key="2">
    <source>
        <dbReference type="EMBL" id="EMP37776.1"/>
    </source>
</evidence>
<name>M7BIQ3_CHEMY</name>
<dbReference type="STRING" id="8469.M7BIQ3"/>
<organism evidence="2 3">
    <name type="scientific">Chelonia mydas</name>
    <name type="common">Green sea-turtle</name>
    <name type="synonym">Chelonia agassizi</name>
    <dbReference type="NCBI Taxonomy" id="8469"/>
    <lineage>
        <taxon>Eukaryota</taxon>
        <taxon>Metazoa</taxon>
        <taxon>Chordata</taxon>
        <taxon>Craniata</taxon>
        <taxon>Vertebrata</taxon>
        <taxon>Euteleostomi</taxon>
        <taxon>Archelosauria</taxon>
        <taxon>Testudinata</taxon>
        <taxon>Testudines</taxon>
        <taxon>Cryptodira</taxon>
        <taxon>Durocryptodira</taxon>
        <taxon>Americhelydia</taxon>
        <taxon>Chelonioidea</taxon>
        <taxon>Cheloniidae</taxon>
        <taxon>Chelonia</taxon>
    </lineage>
</organism>
<accession>M7BIQ3</accession>
<protein>
    <submittedName>
        <fullName evidence="2">Uncharacterized protein</fullName>
    </submittedName>
</protein>
<evidence type="ECO:0000313" key="3">
    <source>
        <dbReference type="Proteomes" id="UP000031443"/>
    </source>
</evidence>
<dbReference type="Proteomes" id="UP000031443">
    <property type="component" value="Unassembled WGS sequence"/>
</dbReference>
<feature type="region of interest" description="Disordered" evidence="1">
    <location>
        <begin position="36"/>
        <end position="124"/>
    </location>
</feature>
<feature type="compositionally biased region" description="Polar residues" evidence="1">
    <location>
        <begin position="67"/>
        <end position="76"/>
    </location>
</feature>
<dbReference type="EMBL" id="KB521250">
    <property type="protein sequence ID" value="EMP37776.1"/>
    <property type="molecule type" value="Genomic_DNA"/>
</dbReference>
<reference evidence="3" key="1">
    <citation type="journal article" date="2013" name="Nat. Genet.">
        <title>The draft genomes of soft-shell turtle and green sea turtle yield insights into the development and evolution of the turtle-specific body plan.</title>
        <authorList>
            <person name="Wang Z."/>
            <person name="Pascual-Anaya J."/>
            <person name="Zadissa A."/>
            <person name="Li W."/>
            <person name="Niimura Y."/>
            <person name="Huang Z."/>
            <person name="Li C."/>
            <person name="White S."/>
            <person name="Xiong Z."/>
            <person name="Fang D."/>
            <person name="Wang B."/>
            <person name="Ming Y."/>
            <person name="Chen Y."/>
            <person name="Zheng Y."/>
            <person name="Kuraku S."/>
            <person name="Pignatelli M."/>
            <person name="Herrero J."/>
            <person name="Beal K."/>
            <person name="Nozawa M."/>
            <person name="Li Q."/>
            <person name="Wang J."/>
            <person name="Zhang H."/>
            <person name="Yu L."/>
            <person name="Shigenobu S."/>
            <person name="Wang J."/>
            <person name="Liu J."/>
            <person name="Flicek P."/>
            <person name="Searle S."/>
            <person name="Wang J."/>
            <person name="Kuratani S."/>
            <person name="Yin Y."/>
            <person name="Aken B."/>
            <person name="Zhang G."/>
            <person name="Irie N."/>
        </authorList>
    </citation>
    <scope>NUCLEOTIDE SEQUENCE [LARGE SCALE GENOMIC DNA]</scope>
</reference>
<sequence>MPGPGEGSADHDDEEVDLSEKFLLNPIFLGFRILPRGSGEELDRPHHWLPALRGRRPKRSRDLDSLDGTNGRSSPLQHEEQHPLPWRHKRHLDVPGRDSSSSPPERGSDCSYNSSDHEDGSSGGPVLCDSCAEFVLVSEEESSIALT</sequence>
<evidence type="ECO:0000256" key="1">
    <source>
        <dbReference type="SAM" id="MobiDB-lite"/>
    </source>
</evidence>
<gene>
    <name evidence="2" type="ORF">UY3_05059</name>
</gene>
<keyword evidence="3" id="KW-1185">Reference proteome</keyword>
<dbReference type="AlphaFoldDB" id="M7BIQ3"/>
<proteinExistence type="predicted"/>